<dbReference type="InterPro" id="IPR052211">
    <property type="entry name" value="Cpx_auxiliary_protein"/>
</dbReference>
<dbReference type="GO" id="GO:0051082">
    <property type="term" value="F:unfolded protein binding"/>
    <property type="evidence" value="ECO:0007669"/>
    <property type="project" value="TreeGrafter"/>
</dbReference>
<evidence type="ECO:0008006" key="5">
    <source>
        <dbReference type="Google" id="ProtNLM"/>
    </source>
</evidence>
<dbReference type="PANTHER" id="PTHR38102:SF1">
    <property type="entry name" value="PERIPLASMIC CHAPERONE SPY"/>
    <property type="match status" value="1"/>
</dbReference>
<comment type="caution">
    <text evidence="3">The sequence shown here is derived from an EMBL/GenBank/DDBJ whole genome shotgun (WGS) entry which is preliminary data.</text>
</comment>
<organism evidence="3 4">
    <name type="scientific">Pseudanabaena frigida</name>
    <dbReference type="NCBI Taxonomy" id="945775"/>
    <lineage>
        <taxon>Bacteria</taxon>
        <taxon>Bacillati</taxon>
        <taxon>Cyanobacteriota</taxon>
        <taxon>Cyanophyceae</taxon>
        <taxon>Pseudanabaenales</taxon>
        <taxon>Pseudanabaenaceae</taxon>
        <taxon>Pseudanabaena</taxon>
    </lineage>
</organism>
<accession>A0A2W4VS81</accession>
<evidence type="ECO:0000313" key="4">
    <source>
        <dbReference type="Proteomes" id="UP000249467"/>
    </source>
</evidence>
<reference evidence="3 4" key="2">
    <citation type="submission" date="2018-06" db="EMBL/GenBank/DDBJ databases">
        <title>Metagenomic assembly of (sub)arctic Cyanobacteria and their associated microbiome from non-axenic cultures.</title>
        <authorList>
            <person name="Baurain D."/>
        </authorList>
    </citation>
    <scope>NUCLEOTIDE SEQUENCE [LARGE SCALE GENOMIC DNA]</scope>
    <source>
        <strain evidence="3">ULC066bin1</strain>
    </source>
</reference>
<feature type="region of interest" description="Disordered" evidence="1">
    <location>
        <begin position="28"/>
        <end position="48"/>
    </location>
</feature>
<name>A0A2W4VS81_9CYAN</name>
<dbReference type="GO" id="GO:0030288">
    <property type="term" value="C:outer membrane-bounded periplasmic space"/>
    <property type="evidence" value="ECO:0007669"/>
    <property type="project" value="TreeGrafter"/>
</dbReference>
<evidence type="ECO:0000256" key="1">
    <source>
        <dbReference type="SAM" id="MobiDB-lite"/>
    </source>
</evidence>
<dbReference type="PANTHER" id="PTHR38102">
    <property type="entry name" value="PERIPLASMIC CHAPERONE SPY"/>
    <property type="match status" value="1"/>
</dbReference>
<keyword evidence="2" id="KW-0732">Signal</keyword>
<dbReference type="EMBL" id="QBML01000067">
    <property type="protein sequence ID" value="PZO35246.1"/>
    <property type="molecule type" value="Genomic_DNA"/>
</dbReference>
<proteinExistence type="predicted"/>
<dbReference type="AlphaFoldDB" id="A0A2W4VS81"/>
<gene>
    <name evidence="3" type="ORF">DCF19_24310</name>
</gene>
<evidence type="ECO:0000313" key="3">
    <source>
        <dbReference type="EMBL" id="PZO35246.1"/>
    </source>
</evidence>
<reference evidence="3 4" key="1">
    <citation type="submission" date="2018-04" db="EMBL/GenBank/DDBJ databases">
        <authorList>
            <person name="Go L.Y."/>
            <person name="Mitchell J.A."/>
        </authorList>
    </citation>
    <scope>NUCLEOTIDE SEQUENCE [LARGE SCALE GENOMIC DNA]</scope>
    <source>
        <strain evidence="3">ULC066bin1</strain>
    </source>
</reference>
<protein>
    <recommendedName>
        <fullName evidence="5">P pilus assembly/Cpx signaling pathway, periplasmic inhibitor/zinc-resistance associated protein</fullName>
    </recommendedName>
</protein>
<feature type="signal peptide" evidence="2">
    <location>
        <begin position="1"/>
        <end position="29"/>
    </location>
</feature>
<evidence type="ECO:0000256" key="2">
    <source>
        <dbReference type="SAM" id="SignalP"/>
    </source>
</evidence>
<sequence>MFNNLKRIFAIAMLSTTLGGIAIPSIASAQSSPNQDNSTYTQKHREGGWKNLNLNDAQKQQLKMLRAATAQRVQSVLTEEQRSKLAMTKQSGNYKGVWKSLNITADQKQQISDINKSSKEQTLAVLTPEQRTQLQQMKTAHNRG</sequence>
<dbReference type="Proteomes" id="UP000249467">
    <property type="component" value="Unassembled WGS sequence"/>
</dbReference>
<feature type="chain" id="PRO_5016176053" description="P pilus assembly/Cpx signaling pathway, periplasmic inhibitor/zinc-resistance associated protein" evidence="2">
    <location>
        <begin position="30"/>
        <end position="144"/>
    </location>
</feature>